<evidence type="ECO:0000256" key="4">
    <source>
        <dbReference type="ARBA" id="ARBA00022617"/>
    </source>
</evidence>
<keyword evidence="11 14" id="KW-0472">Membrane</keyword>
<comment type="cofactor">
    <cofactor evidence="1 12">
        <name>heme</name>
        <dbReference type="ChEBI" id="CHEBI:30413"/>
    </cofactor>
</comment>
<dbReference type="GO" id="GO:0004497">
    <property type="term" value="F:monooxygenase activity"/>
    <property type="evidence" value="ECO:0007669"/>
    <property type="project" value="UniProtKB-KW"/>
</dbReference>
<keyword evidence="7 14" id="KW-1133">Transmembrane helix</keyword>
<keyword evidence="4 12" id="KW-0349">Heme</keyword>
<keyword evidence="9 12" id="KW-0408">Iron</keyword>
<feature type="transmembrane region" description="Helical" evidence="14">
    <location>
        <begin position="6"/>
        <end position="22"/>
    </location>
</feature>
<name>A0A5K1JRB1_9APHY</name>
<evidence type="ECO:0000256" key="3">
    <source>
        <dbReference type="ARBA" id="ARBA00010617"/>
    </source>
</evidence>
<protein>
    <submittedName>
        <fullName evidence="15">Cyp51A</fullName>
    </submittedName>
</protein>
<dbReference type="SUPFAM" id="SSF48264">
    <property type="entry name" value="Cytochrome P450"/>
    <property type="match status" value="1"/>
</dbReference>
<dbReference type="InterPro" id="IPR017972">
    <property type="entry name" value="Cyt_P450_CS"/>
</dbReference>
<dbReference type="GO" id="GO:0005506">
    <property type="term" value="F:iron ion binding"/>
    <property type="evidence" value="ECO:0007669"/>
    <property type="project" value="InterPro"/>
</dbReference>
<evidence type="ECO:0000256" key="1">
    <source>
        <dbReference type="ARBA" id="ARBA00001971"/>
    </source>
</evidence>
<dbReference type="InterPro" id="IPR002403">
    <property type="entry name" value="Cyt_P450_E_grp-IV"/>
</dbReference>
<evidence type="ECO:0000256" key="14">
    <source>
        <dbReference type="SAM" id="Phobius"/>
    </source>
</evidence>
<sequence>MMFSDASITTYCLFLLAVLYLVRWRLDPLRSIPTAGGFSSPVLSYLTALYTMLHAKEMVDTGVRKFYGSAFKIPLLDRWMVIVSGPNMVDELRRRPEEELSVMDGLLELVQLQYMIGDASKEDPAHSIVVHEKLTARMLTALVPEMADELQSAVQDHLPVSSTDGWISIDAFPTVHKIVTRLCTRVFVGLDACRDEEYLKLAGTFTVDIMKAAFILGFLPRFMKPLVAPLINTMSQTVRRAAPHLAPIVNERREHMGVLGSSWEDRPVGTYLQYAVERAAGGTGTSEPLMWLILERCPPMAYRERRKENHTDSDIIESLFLVNLAAIHNSSSTLTHTLYHLAESPGYVASLREEIEAVLLVEGWTATALNKMEKLDSFLTECQRYTGLGLTSMIRKAVKDITLNDGTSVPRGTLIQVAAHSVHLNEAYYKNADTFDPLRFARLRRKEGTQGSKYLAASTTAEYIPFGHGHHACPGRFFAASQMKALLAYIITNYDIKFAGDGKRPANANFGLHILPALGDRVLFRARQL</sequence>
<organism evidence="15">
    <name type="scientific">Ganoderma boninense</name>
    <dbReference type="NCBI Taxonomy" id="34458"/>
    <lineage>
        <taxon>Eukaryota</taxon>
        <taxon>Fungi</taxon>
        <taxon>Dikarya</taxon>
        <taxon>Basidiomycota</taxon>
        <taxon>Agaricomycotina</taxon>
        <taxon>Agaricomycetes</taxon>
        <taxon>Polyporales</taxon>
        <taxon>Polyporaceae</taxon>
        <taxon>Ganoderma</taxon>
    </lineage>
</organism>
<evidence type="ECO:0000256" key="12">
    <source>
        <dbReference type="PIRSR" id="PIRSR602403-1"/>
    </source>
</evidence>
<feature type="binding site" description="axial binding residue" evidence="12">
    <location>
        <position position="473"/>
    </location>
    <ligand>
        <name>heme</name>
        <dbReference type="ChEBI" id="CHEBI:30413"/>
    </ligand>
    <ligandPart>
        <name>Fe</name>
        <dbReference type="ChEBI" id="CHEBI:18248"/>
    </ligandPart>
</feature>
<evidence type="ECO:0000313" key="15">
    <source>
        <dbReference type="EMBL" id="VWO94144.1"/>
    </source>
</evidence>
<evidence type="ECO:0000256" key="11">
    <source>
        <dbReference type="ARBA" id="ARBA00023136"/>
    </source>
</evidence>
<evidence type="ECO:0000256" key="9">
    <source>
        <dbReference type="ARBA" id="ARBA00023004"/>
    </source>
</evidence>
<dbReference type="GO" id="GO:0016705">
    <property type="term" value="F:oxidoreductase activity, acting on paired donors, with incorporation or reduction of molecular oxygen"/>
    <property type="evidence" value="ECO:0007669"/>
    <property type="project" value="InterPro"/>
</dbReference>
<evidence type="ECO:0000256" key="5">
    <source>
        <dbReference type="ARBA" id="ARBA00022692"/>
    </source>
</evidence>
<dbReference type="GO" id="GO:0016020">
    <property type="term" value="C:membrane"/>
    <property type="evidence" value="ECO:0007669"/>
    <property type="project" value="UniProtKB-SubCell"/>
</dbReference>
<evidence type="ECO:0000256" key="6">
    <source>
        <dbReference type="ARBA" id="ARBA00022723"/>
    </source>
</evidence>
<comment type="similarity">
    <text evidence="3 13">Belongs to the cytochrome P450 family.</text>
</comment>
<keyword evidence="5 14" id="KW-0812">Transmembrane</keyword>
<dbReference type="EMBL" id="LR723798">
    <property type="protein sequence ID" value="VWO94144.1"/>
    <property type="molecule type" value="Genomic_DNA"/>
</dbReference>
<evidence type="ECO:0000256" key="8">
    <source>
        <dbReference type="ARBA" id="ARBA00023002"/>
    </source>
</evidence>
<gene>
    <name evidence="15" type="primary">I6YDU0</name>
</gene>
<dbReference type="InterPro" id="IPR036396">
    <property type="entry name" value="Cyt_P450_sf"/>
</dbReference>
<evidence type="ECO:0000256" key="10">
    <source>
        <dbReference type="ARBA" id="ARBA00023033"/>
    </source>
</evidence>
<evidence type="ECO:0000256" key="7">
    <source>
        <dbReference type="ARBA" id="ARBA00022989"/>
    </source>
</evidence>
<evidence type="ECO:0000256" key="13">
    <source>
        <dbReference type="RuleBase" id="RU000461"/>
    </source>
</evidence>
<dbReference type="Pfam" id="PF00067">
    <property type="entry name" value="p450"/>
    <property type="match status" value="1"/>
</dbReference>
<dbReference type="CDD" id="cd11041">
    <property type="entry name" value="CYP503A1-like"/>
    <property type="match status" value="1"/>
</dbReference>
<accession>A0A5K1JRB1</accession>
<dbReference type="Gene3D" id="1.10.630.10">
    <property type="entry name" value="Cytochrome P450"/>
    <property type="match status" value="1"/>
</dbReference>
<comment type="subcellular location">
    <subcellularLocation>
        <location evidence="2">Membrane</location>
    </subcellularLocation>
</comment>
<evidence type="ECO:0000256" key="2">
    <source>
        <dbReference type="ARBA" id="ARBA00004370"/>
    </source>
</evidence>
<dbReference type="PANTHER" id="PTHR46206">
    <property type="entry name" value="CYTOCHROME P450"/>
    <property type="match status" value="1"/>
</dbReference>
<keyword evidence="10 13" id="KW-0503">Monooxygenase</keyword>
<dbReference type="GO" id="GO:0020037">
    <property type="term" value="F:heme binding"/>
    <property type="evidence" value="ECO:0007669"/>
    <property type="project" value="InterPro"/>
</dbReference>
<proteinExistence type="inferred from homology"/>
<reference evidence="15" key="1">
    <citation type="submission" date="2019-10" db="EMBL/GenBank/DDBJ databases">
        <authorList>
            <person name="Nor Muhammad N."/>
        </authorList>
    </citation>
    <scope>NUCLEOTIDE SEQUENCE</scope>
</reference>
<keyword evidence="6 12" id="KW-0479">Metal-binding</keyword>
<dbReference type="InterPro" id="IPR001128">
    <property type="entry name" value="Cyt_P450"/>
</dbReference>
<dbReference type="PRINTS" id="PR00465">
    <property type="entry name" value="EP450IV"/>
</dbReference>
<dbReference type="PROSITE" id="PS00086">
    <property type="entry name" value="CYTOCHROME_P450"/>
    <property type="match status" value="1"/>
</dbReference>
<dbReference type="PANTHER" id="PTHR46206:SF5">
    <property type="entry name" value="P450, PUTATIVE (EUROFUNG)-RELATED"/>
    <property type="match status" value="1"/>
</dbReference>
<keyword evidence="8 13" id="KW-0560">Oxidoreductase</keyword>
<dbReference type="AlphaFoldDB" id="A0A5K1JRB1"/>